<accession>A0AAW8N492</accession>
<name>A0AAW8N492_PSEOX</name>
<keyword evidence="1" id="KW-0812">Transmembrane</keyword>
<dbReference type="RefSeq" id="WP_174180624.1">
    <property type="nucleotide sequence ID" value="NZ_CAXURQ020000001.1"/>
</dbReference>
<dbReference type="GeneID" id="97420809"/>
<dbReference type="AlphaFoldDB" id="A0AAW8N492"/>
<protein>
    <submittedName>
        <fullName evidence="2">Uncharacterized protein</fullName>
    </submittedName>
</protein>
<keyword evidence="1" id="KW-0472">Membrane</keyword>
<evidence type="ECO:0000313" key="2">
    <source>
        <dbReference type="EMBL" id="MDR7162568.1"/>
    </source>
</evidence>
<gene>
    <name evidence="2" type="ORF">J2X12_000569</name>
</gene>
<dbReference type="EMBL" id="JAVDWN010000001">
    <property type="protein sequence ID" value="MDR7162568.1"/>
    <property type="molecule type" value="Genomic_DNA"/>
</dbReference>
<keyword evidence="1" id="KW-1133">Transmembrane helix</keyword>
<sequence length="58" mass="6208">MNTTSPQGSTLGPLEDLGWTALSISVALVLLPAIGLKALGQSFFPKTPKAEERHYLIQ</sequence>
<comment type="caution">
    <text evidence="2">The sequence shown here is derived from an EMBL/GenBank/DDBJ whole genome shotgun (WGS) entry which is preliminary data.</text>
</comment>
<proteinExistence type="predicted"/>
<evidence type="ECO:0000256" key="1">
    <source>
        <dbReference type="SAM" id="Phobius"/>
    </source>
</evidence>
<dbReference type="Proteomes" id="UP001262032">
    <property type="component" value="Unassembled WGS sequence"/>
</dbReference>
<evidence type="ECO:0000313" key="3">
    <source>
        <dbReference type="Proteomes" id="UP001262032"/>
    </source>
</evidence>
<organism evidence="2 3">
    <name type="scientific">Pseudarthrobacter oxydans</name>
    <name type="common">Arthrobacter oxydans</name>
    <dbReference type="NCBI Taxonomy" id="1671"/>
    <lineage>
        <taxon>Bacteria</taxon>
        <taxon>Bacillati</taxon>
        <taxon>Actinomycetota</taxon>
        <taxon>Actinomycetes</taxon>
        <taxon>Micrococcales</taxon>
        <taxon>Micrococcaceae</taxon>
        <taxon>Pseudarthrobacter</taxon>
    </lineage>
</organism>
<reference evidence="2" key="1">
    <citation type="submission" date="2023-07" db="EMBL/GenBank/DDBJ databases">
        <title>Sorghum-associated microbial communities from plants grown in Nebraska, USA.</title>
        <authorList>
            <person name="Schachtman D."/>
        </authorList>
    </citation>
    <scope>NUCLEOTIDE SEQUENCE</scope>
    <source>
        <strain evidence="2">BE261</strain>
    </source>
</reference>
<feature type="transmembrane region" description="Helical" evidence="1">
    <location>
        <begin position="20"/>
        <end position="39"/>
    </location>
</feature>